<dbReference type="Proteomes" id="UP000612746">
    <property type="component" value="Unassembled WGS sequence"/>
</dbReference>
<dbReference type="Pfam" id="PF04082">
    <property type="entry name" value="Fungal_trans"/>
    <property type="match status" value="1"/>
</dbReference>
<gene>
    <name evidence="8" type="ORF">INT44_006172</name>
</gene>
<dbReference type="OrthoDB" id="2123952at2759"/>
<dbReference type="InterPro" id="IPR000182">
    <property type="entry name" value="GNAT_dom"/>
</dbReference>
<sequence>MDGEQCVGVIICKLDKHREALRGYIAMLAVAKEYRKRKIGTTLVQMSILAMKEQNADEVLLDTKTLGGDSIKGLIQIVRLCIIALLLIQFYTNFQVVLETEYTNAGALSLYQHLGFIRDKRLYRYYLNGVDAFRLKLFCRTMIKCDGRKPNCLHCEQYNVTCIFAESRKRGPRKGYVQQLEERVAQLKQRLKEVGEDIPSTPSDMVQSSSMGGRGSLEPEDMKVALMLSRESSIPKTPKPLHDSLNEFPARDLTLDLVDLFFTNPNATFPLIHKGMFMESVYRGEIFNGLLWAVLAVAARFSDDSRITTNPPHLSGDKFASKAIACIDANTFEPTLYNLQFWGIMSAYEYGRASGARAWMYGGMAIRISLELGLNKEETLSEPMRAPDGKVDELAMALRRRIFWSTYSIDKFCSAGTNRPQSLEEGDCDSKYPTIAESLILLEIPTSLSEAAAKDTLVDIPAVHLTVVRIFGEINKYMNRAKPVHGQAISWPPIPQFRELDNQLRSWRAEIPERFHFNPSNLARHRATTSKHYMYLWLSAHMLWATGALVLHRASLAFTGNDLNRLSGDPYTIARDIESSTLICKEAVDLVMDVFQIITDECGRNILPFICYTAYTVATTLMTSRANELAASQRSNKRLSILYKVMEHMEPYWPMCARVAATTKQLHNAHSRMYVISPETELYDNRKYDQATAHQFSPHVPQSSRKDKAIATSPVISDPSNPPPLKRKKKSRNTSTDAATTTPAYPIELQPSLVPALNDSPENTNVHGGYPTSEPNALPVEASIPLAPWMNNHTDFNSLDFLFDATLFGQMIFDAQRMPPPGIGEPTGLDTHLFNGPLANTSDGFANFKPVWDIEH</sequence>
<keyword evidence="4" id="KW-0804">Transcription</keyword>
<proteinExistence type="predicted"/>
<dbReference type="Pfam" id="PF00583">
    <property type="entry name" value="Acetyltransf_1"/>
    <property type="match status" value="1"/>
</dbReference>
<evidence type="ECO:0000313" key="8">
    <source>
        <dbReference type="EMBL" id="KAG2179327.1"/>
    </source>
</evidence>
<dbReference type="PANTHER" id="PTHR47338:SF5">
    <property type="entry name" value="ZN(II)2CYS6 TRANSCRIPTION FACTOR (EUROFUNG)"/>
    <property type="match status" value="1"/>
</dbReference>
<dbReference type="InterPro" id="IPR016181">
    <property type="entry name" value="Acyl_CoA_acyltransferase"/>
</dbReference>
<dbReference type="CDD" id="cd04301">
    <property type="entry name" value="NAT_SF"/>
    <property type="match status" value="1"/>
</dbReference>
<dbReference type="CDD" id="cd12148">
    <property type="entry name" value="fungal_TF_MHR"/>
    <property type="match status" value="1"/>
</dbReference>
<dbReference type="GO" id="GO:0006351">
    <property type="term" value="P:DNA-templated transcription"/>
    <property type="evidence" value="ECO:0007669"/>
    <property type="project" value="InterPro"/>
</dbReference>
<dbReference type="GO" id="GO:0000981">
    <property type="term" value="F:DNA-binding transcription factor activity, RNA polymerase II-specific"/>
    <property type="evidence" value="ECO:0007669"/>
    <property type="project" value="InterPro"/>
</dbReference>
<keyword evidence="9" id="KW-1185">Reference proteome</keyword>
<dbReference type="SUPFAM" id="SSF55729">
    <property type="entry name" value="Acyl-CoA N-acyltransferases (Nat)"/>
    <property type="match status" value="1"/>
</dbReference>
<dbReference type="Pfam" id="PF00172">
    <property type="entry name" value="Zn_clus"/>
    <property type="match status" value="1"/>
</dbReference>
<dbReference type="InterPro" id="IPR001138">
    <property type="entry name" value="Zn2Cys6_DnaBD"/>
</dbReference>
<keyword evidence="3" id="KW-0805">Transcription regulation</keyword>
<feature type="compositionally biased region" description="Polar residues" evidence="6">
    <location>
        <begin position="733"/>
        <end position="743"/>
    </location>
</feature>
<dbReference type="InterPro" id="IPR007219">
    <property type="entry name" value="XnlR_reg_dom"/>
</dbReference>
<dbReference type="GO" id="GO:0016747">
    <property type="term" value="F:acyltransferase activity, transferring groups other than amino-acyl groups"/>
    <property type="evidence" value="ECO:0007669"/>
    <property type="project" value="InterPro"/>
</dbReference>
<evidence type="ECO:0000256" key="6">
    <source>
        <dbReference type="SAM" id="MobiDB-lite"/>
    </source>
</evidence>
<dbReference type="CDD" id="cd00067">
    <property type="entry name" value="GAL4"/>
    <property type="match status" value="1"/>
</dbReference>
<dbReference type="Gene3D" id="3.40.630.30">
    <property type="match status" value="1"/>
</dbReference>
<dbReference type="PROSITE" id="PS51186">
    <property type="entry name" value="GNAT"/>
    <property type="match status" value="1"/>
</dbReference>
<evidence type="ECO:0000313" key="9">
    <source>
        <dbReference type="Proteomes" id="UP000612746"/>
    </source>
</evidence>
<protein>
    <recommendedName>
        <fullName evidence="7">N-acetyltransferase domain-containing protein</fullName>
    </recommendedName>
</protein>
<keyword evidence="5" id="KW-0539">Nucleus</keyword>
<dbReference type="SMART" id="SM00906">
    <property type="entry name" value="Fungal_trans"/>
    <property type="match status" value="1"/>
</dbReference>
<comment type="subcellular location">
    <subcellularLocation>
        <location evidence="1">Nucleus</location>
    </subcellularLocation>
</comment>
<accession>A0A8H7PS88</accession>
<dbReference type="AlphaFoldDB" id="A0A8H7PS88"/>
<evidence type="ECO:0000256" key="1">
    <source>
        <dbReference type="ARBA" id="ARBA00004123"/>
    </source>
</evidence>
<organism evidence="8 9">
    <name type="scientific">Umbelopsis vinacea</name>
    <dbReference type="NCBI Taxonomy" id="44442"/>
    <lineage>
        <taxon>Eukaryota</taxon>
        <taxon>Fungi</taxon>
        <taxon>Fungi incertae sedis</taxon>
        <taxon>Mucoromycota</taxon>
        <taxon>Mucoromycotina</taxon>
        <taxon>Umbelopsidomycetes</taxon>
        <taxon>Umbelopsidales</taxon>
        <taxon>Umbelopsidaceae</taxon>
        <taxon>Umbelopsis</taxon>
    </lineage>
</organism>
<name>A0A8H7PS88_9FUNG</name>
<dbReference type="PANTHER" id="PTHR47338">
    <property type="entry name" value="ZN(II)2CYS6 TRANSCRIPTION FACTOR (EUROFUNG)-RELATED"/>
    <property type="match status" value="1"/>
</dbReference>
<feature type="region of interest" description="Disordered" evidence="6">
    <location>
        <begin position="695"/>
        <end position="774"/>
    </location>
</feature>
<evidence type="ECO:0000259" key="7">
    <source>
        <dbReference type="PROSITE" id="PS51186"/>
    </source>
</evidence>
<reference evidence="8" key="1">
    <citation type="submission" date="2020-12" db="EMBL/GenBank/DDBJ databases">
        <title>Metabolic potential, ecology and presence of endohyphal bacteria is reflected in genomic diversity of Mucoromycotina.</title>
        <authorList>
            <person name="Muszewska A."/>
            <person name="Okrasinska A."/>
            <person name="Steczkiewicz K."/>
            <person name="Drgas O."/>
            <person name="Orlowska M."/>
            <person name="Perlinska-Lenart U."/>
            <person name="Aleksandrzak-Piekarczyk T."/>
            <person name="Szatraj K."/>
            <person name="Zielenkiewicz U."/>
            <person name="Pilsyk S."/>
            <person name="Malc E."/>
            <person name="Mieczkowski P."/>
            <person name="Kruszewska J.S."/>
            <person name="Biernat P."/>
            <person name="Pawlowska J."/>
        </authorList>
    </citation>
    <scope>NUCLEOTIDE SEQUENCE</scope>
    <source>
        <strain evidence="8">WA0000051536</strain>
    </source>
</reference>
<evidence type="ECO:0000256" key="2">
    <source>
        <dbReference type="ARBA" id="ARBA00022723"/>
    </source>
</evidence>
<evidence type="ECO:0000256" key="3">
    <source>
        <dbReference type="ARBA" id="ARBA00023015"/>
    </source>
</evidence>
<dbReference type="GO" id="GO:0008270">
    <property type="term" value="F:zinc ion binding"/>
    <property type="evidence" value="ECO:0007669"/>
    <property type="project" value="InterPro"/>
</dbReference>
<comment type="caution">
    <text evidence="8">The sequence shown here is derived from an EMBL/GenBank/DDBJ whole genome shotgun (WGS) entry which is preliminary data.</text>
</comment>
<dbReference type="InterPro" id="IPR036864">
    <property type="entry name" value="Zn2-C6_fun-type_DNA-bd_sf"/>
</dbReference>
<dbReference type="Gene3D" id="4.10.240.10">
    <property type="entry name" value="Zn(2)-C6 fungal-type DNA-binding domain"/>
    <property type="match status" value="1"/>
</dbReference>
<dbReference type="InterPro" id="IPR050815">
    <property type="entry name" value="TF_fung"/>
</dbReference>
<evidence type="ECO:0000256" key="5">
    <source>
        <dbReference type="ARBA" id="ARBA00023242"/>
    </source>
</evidence>
<keyword evidence="2" id="KW-0479">Metal-binding</keyword>
<feature type="domain" description="N-acetyltransferase" evidence="7">
    <location>
        <begin position="1"/>
        <end position="140"/>
    </location>
</feature>
<evidence type="ECO:0000256" key="4">
    <source>
        <dbReference type="ARBA" id="ARBA00023163"/>
    </source>
</evidence>
<dbReference type="GO" id="GO:0005634">
    <property type="term" value="C:nucleus"/>
    <property type="evidence" value="ECO:0007669"/>
    <property type="project" value="UniProtKB-SubCell"/>
</dbReference>
<dbReference type="GO" id="GO:0003677">
    <property type="term" value="F:DNA binding"/>
    <property type="evidence" value="ECO:0007669"/>
    <property type="project" value="InterPro"/>
</dbReference>
<dbReference type="EMBL" id="JAEPRA010000010">
    <property type="protein sequence ID" value="KAG2179327.1"/>
    <property type="molecule type" value="Genomic_DNA"/>
</dbReference>